<evidence type="ECO:0000256" key="4">
    <source>
        <dbReference type="ARBA" id="ARBA00023002"/>
    </source>
</evidence>
<feature type="binding site" evidence="5">
    <location>
        <begin position="74"/>
        <end position="76"/>
    </location>
    <ligand>
        <name>substrate</name>
    </ligand>
</feature>
<dbReference type="Pfam" id="PF14489">
    <property type="entry name" value="QueF"/>
    <property type="match status" value="1"/>
</dbReference>
<accession>A0A9D1VAR7</accession>
<dbReference type="NCBIfam" id="TIGR03139">
    <property type="entry name" value="QueF-II"/>
    <property type="match status" value="1"/>
</dbReference>
<comment type="similarity">
    <text evidence="5">Belongs to the GTP cyclohydrolase I family. QueF type 1 subfamily.</text>
</comment>
<dbReference type="GO" id="GO:0005737">
    <property type="term" value="C:cytoplasm"/>
    <property type="evidence" value="ECO:0007669"/>
    <property type="project" value="UniProtKB-SubCell"/>
</dbReference>
<name>A0A9D1VAR7_9BACT</name>
<dbReference type="InterPro" id="IPR016856">
    <property type="entry name" value="QueF_type1"/>
</dbReference>
<dbReference type="PANTHER" id="PTHR34354:SF1">
    <property type="entry name" value="NADPH-DEPENDENT 7-CYANO-7-DEAZAGUANINE REDUCTASE"/>
    <property type="match status" value="1"/>
</dbReference>
<evidence type="ECO:0000313" key="6">
    <source>
        <dbReference type="EMBL" id="HIX19648.1"/>
    </source>
</evidence>
<dbReference type="InterPro" id="IPR029500">
    <property type="entry name" value="QueF"/>
</dbReference>
<evidence type="ECO:0000256" key="3">
    <source>
        <dbReference type="ARBA" id="ARBA00022857"/>
    </source>
</evidence>
<organism evidence="6 7">
    <name type="scientific">Candidatus Akkermansia intestinigallinarum</name>
    <dbReference type="NCBI Taxonomy" id="2838431"/>
    <lineage>
        <taxon>Bacteria</taxon>
        <taxon>Pseudomonadati</taxon>
        <taxon>Verrucomicrobiota</taxon>
        <taxon>Verrucomicrobiia</taxon>
        <taxon>Verrucomicrobiales</taxon>
        <taxon>Akkermansiaceae</taxon>
        <taxon>Akkermansia</taxon>
    </lineage>
</organism>
<dbReference type="GO" id="GO:0033739">
    <property type="term" value="F:preQ1 synthase activity"/>
    <property type="evidence" value="ECO:0007669"/>
    <property type="project" value="UniProtKB-UniRule"/>
</dbReference>
<dbReference type="GO" id="GO:0008616">
    <property type="term" value="P:tRNA queuosine(34) biosynthetic process"/>
    <property type="evidence" value="ECO:0007669"/>
    <property type="project" value="UniProtKB-UniRule"/>
</dbReference>
<proteinExistence type="inferred from homology"/>
<keyword evidence="4 5" id="KW-0560">Oxidoreductase</keyword>
<comment type="caution">
    <text evidence="5">Lacks conserved residue(s) required for the propagation of feature annotation.</text>
</comment>
<dbReference type="EC" id="1.7.1.13" evidence="5"/>
<dbReference type="EMBL" id="DXFQ01000056">
    <property type="protein sequence ID" value="HIX19648.1"/>
    <property type="molecule type" value="Genomic_DNA"/>
</dbReference>
<dbReference type="InterPro" id="IPR043133">
    <property type="entry name" value="GTP-CH-I_C/QueF"/>
</dbReference>
<dbReference type="HAMAP" id="MF_00818">
    <property type="entry name" value="QueF_type1"/>
    <property type="match status" value="1"/>
</dbReference>
<keyword evidence="2 5" id="KW-0671">Queuosine biosynthesis</keyword>
<comment type="function">
    <text evidence="5">Catalyzes the NADPH-dependent reduction of 7-cyano-7-deazaguanine (preQ0) to 7-aminomethyl-7-deazaguanine (preQ1).</text>
</comment>
<comment type="caution">
    <text evidence="6">The sequence shown here is derived from an EMBL/GenBank/DDBJ whole genome shotgun (WGS) entry which is preliminary data.</text>
</comment>
<dbReference type="PIRSF" id="PIRSF027377">
    <property type="entry name" value="Nitrile_oxidored_QueF"/>
    <property type="match status" value="1"/>
</dbReference>
<reference evidence="6" key="2">
    <citation type="submission" date="2021-04" db="EMBL/GenBank/DDBJ databases">
        <authorList>
            <person name="Gilroy R."/>
        </authorList>
    </citation>
    <scope>NUCLEOTIDE SEQUENCE</scope>
    <source>
        <strain evidence="6">14975</strain>
    </source>
</reference>
<dbReference type="Gene3D" id="3.30.1130.10">
    <property type="match status" value="1"/>
</dbReference>
<comment type="pathway">
    <text evidence="5">tRNA modification; tRNA-queuosine biosynthesis.</text>
</comment>
<dbReference type="SUPFAM" id="SSF55620">
    <property type="entry name" value="Tetrahydrobiopterin biosynthesis enzymes-like"/>
    <property type="match status" value="1"/>
</dbReference>
<evidence type="ECO:0000256" key="1">
    <source>
        <dbReference type="ARBA" id="ARBA00022490"/>
    </source>
</evidence>
<evidence type="ECO:0000313" key="7">
    <source>
        <dbReference type="Proteomes" id="UP000823964"/>
    </source>
</evidence>
<dbReference type="PANTHER" id="PTHR34354">
    <property type="entry name" value="NADPH-DEPENDENT 7-CYANO-7-DEAZAGUANINE REDUCTASE"/>
    <property type="match status" value="1"/>
</dbReference>
<evidence type="ECO:0000256" key="2">
    <source>
        <dbReference type="ARBA" id="ARBA00022785"/>
    </source>
</evidence>
<feature type="active site" description="Proton donor" evidence="5">
    <location>
        <position position="59"/>
    </location>
</feature>
<comment type="catalytic activity">
    <reaction evidence="5">
        <text>7-aminomethyl-7-carbaguanine + 2 NADP(+) = 7-cyano-7-carbaguanine + 2 NADPH + 3 H(+)</text>
        <dbReference type="Rhea" id="RHEA:13409"/>
        <dbReference type="ChEBI" id="CHEBI:15378"/>
        <dbReference type="ChEBI" id="CHEBI:45075"/>
        <dbReference type="ChEBI" id="CHEBI:57783"/>
        <dbReference type="ChEBI" id="CHEBI:58349"/>
        <dbReference type="ChEBI" id="CHEBI:58703"/>
        <dbReference type="EC" id="1.7.1.13"/>
    </reaction>
</comment>
<protein>
    <recommendedName>
        <fullName evidence="5">NADPH-dependent 7-cyano-7-deazaguanine reductase</fullName>
        <ecNumber evidence="5">1.7.1.13</ecNumber>
    </recommendedName>
    <alternativeName>
        <fullName evidence="5">7-cyano-7-carbaguanine reductase</fullName>
    </alternativeName>
    <alternativeName>
        <fullName evidence="5">NADPH-dependent nitrile oxidoreductase</fullName>
    </alternativeName>
    <alternativeName>
        <fullName evidence="5">PreQ(0) reductase</fullName>
    </alternativeName>
</protein>
<keyword evidence="3 5" id="KW-0521">NADP</keyword>
<evidence type="ECO:0000256" key="5">
    <source>
        <dbReference type="HAMAP-Rule" id="MF_00818"/>
    </source>
</evidence>
<reference evidence="6" key="1">
    <citation type="journal article" date="2021" name="PeerJ">
        <title>Extensive microbial diversity within the chicken gut microbiome revealed by metagenomics and culture.</title>
        <authorList>
            <person name="Gilroy R."/>
            <person name="Ravi A."/>
            <person name="Getino M."/>
            <person name="Pursley I."/>
            <person name="Horton D.L."/>
            <person name="Alikhan N.F."/>
            <person name="Baker D."/>
            <person name="Gharbi K."/>
            <person name="Hall N."/>
            <person name="Watson M."/>
            <person name="Adriaenssens E.M."/>
            <person name="Foster-Nyarko E."/>
            <person name="Jarju S."/>
            <person name="Secka A."/>
            <person name="Antonio M."/>
            <person name="Oren A."/>
            <person name="Chaudhuri R.R."/>
            <person name="La Ragione R."/>
            <person name="Hildebrand F."/>
            <person name="Pallen M.J."/>
        </authorList>
    </citation>
    <scope>NUCLEOTIDE SEQUENCE</scope>
    <source>
        <strain evidence="6">14975</strain>
    </source>
</reference>
<gene>
    <name evidence="5 6" type="primary">queF</name>
    <name evidence="6" type="ORF">H9862_03485</name>
</gene>
<dbReference type="AlphaFoldDB" id="A0A9D1VAR7"/>
<dbReference type="InterPro" id="IPR050084">
    <property type="entry name" value="NADPH_dep_7-cyano-7-deazaG_red"/>
</dbReference>
<comment type="subcellular location">
    <subcellularLocation>
        <location evidence="5">Cytoplasm</location>
    </subcellularLocation>
</comment>
<dbReference type="Proteomes" id="UP000823964">
    <property type="component" value="Unassembled WGS sequence"/>
</dbReference>
<keyword evidence="1 5" id="KW-0963">Cytoplasm</keyword>
<sequence>MDTTPNADLTLLGKHSAFFSSPDDAKLEAFPNRSPQRPYTIELDTTEFSSLCPVTGQPDSCHLTITYSPAAKIVETKSLKYYLASYRNYPAFNEQIVNRILDDLVAAIDPAWMKVEGRFGARGGIRLTTIAEHKPENRPS</sequence>
<feature type="active site" description="Thioimide intermediate" evidence="5">
    <location>
        <position position="52"/>
    </location>
</feature>